<dbReference type="GO" id="GO:0008270">
    <property type="term" value="F:zinc ion binding"/>
    <property type="evidence" value="ECO:0007669"/>
    <property type="project" value="UniProtKB-KW"/>
</dbReference>
<dbReference type="AlphaFoldDB" id="A0A0F4GYV6"/>
<dbReference type="GO" id="GO:0006368">
    <property type="term" value="P:transcription elongation by RNA polymerase II"/>
    <property type="evidence" value="ECO:0007669"/>
    <property type="project" value="TreeGrafter"/>
</dbReference>
<keyword evidence="13" id="KW-1185">Reference proteome</keyword>
<dbReference type="Gene3D" id="2.20.25.190">
    <property type="match status" value="1"/>
</dbReference>
<dbReference type="GO" id="GO:0008023">
    <property type="term" value="C:transcription elongation factor complex"/>
    <property type="evidence" value="ECO:0007669"/>
    <property type="project" value="TreeGrafter"/>
</dbReference>
<protein>
    <recommendedName>
        <fullName evidence="10">Transcription elongation factor 1 homolog</fullName>
    </recommendedName>
</protein>
<keyword evidence="6 10" id="KW-0862">Zinc</keyword>
<evidence type="ECO:0000256" key="4">
    <source>
        <dbReference type="ARBA" id="ARBA00022723"/>
    </source>
</evidence>
<comment type="subcellular location">
    <subcellularLocation>
        <location evidence="2 10">Nucleus</location>
    </subcellularLocation>
</comment>
<evidence type="ECO:0000256" key="2">
    <source>
        <dbReference type="ARBA" id="ARBA00004123"/>
    </source>
</evidence>
<dbReference type="Pfam" id="PF05129">
    <property type="entry name" value="Zn_ribbon_Elf1"/>
    <property type="match status" value="1"/>
</dbReference>
<dbReference type="FunFam" id="2.20.25.190:FF:000001">
    <property type="entry name" value="Transcription elongation factor 1 homolog"/>
    <property type="match status" value="1"/>
</dbReference>
<dbReference type="SUPFAM" id="SSF57783">
    <property type="entry name" value="Zinc beta-ribbon"/>
    <property type="match status" value="1"/>
</dbReference>
<evidence type="ECO:0000256" key="5">
    <source>
        <dbReference type="ARBA" id="ARBA00022771"/>
    </source>
</evidence>
<dbReference type="GO" id="GO:0000993">
    <property type="term" value="F:RNA polymerase II complex binding"/>
    <property type="evidence" value="ECO:0007669"/>
    <property type="project" value="TreeGrafter"/>
</dbReference>
<keyword evidence="8 10" id="KW-0804">Transcription</keyword>
<dbReference type="PANTHER" id="PTHR20934">
    <property type="entry name" value="TRANSCRIPTION ELONGATION FACTOR 1 HOMOLOG"/>
    <property type="match status" value="1"/>
</dbReference>
<gene>
    <name evidence="12" type="ORF">TI39_contig76g00004</name>
</gene>
<proteinExistence type="inferred from homology"/>
<comment type="caution">
    <text evidence="12">The sequence shown here is derived from an EMBL/GenBank/DDBJ whole genome shotgun (WGS) entry which is preliminary data.</text>
</comment>
<evidence type="ECO:0000313" key="13">
    <source>
        <dbReference type="Proteomes" id="UP000033647"/>
    </source>
</evidence>
<keyword evidence="12" id="KW-0251">Elongation factor</keyword>
<dbReference type="InterPro" id="IPR007808">
    <property type="entry name" value="Elf1"/>
</dbReference>
<evidence type="ECO:0000256" key="10">
    <source>
        <dbReference type="RuleBase" id="RU364033"/>
    </source>
</evidence>
<evidence type="ECO:0000256" key="6">
    <source>
        <dbReference type="ARBA" id="ARBA00022833"/>
    </source>
</evidence>
<keyword evidence="9 10" id="KW-0539">Nucleus</keyword>
<evidence type="ECO:0000313" key="12">
    <source>
        <dbReference type="EMBL" id="KJY02223.1"/>
    </source>
</evidence>
<name>A0A0F4GYV6_9PEZI</name>
<dbReference type="Proteomes" id="UP000033647">
    <property type="component" value="Unassembled WGS sequence"/>
</dbReference>
<dbReference type="EMBL" id="LAFY01000073">
    <property type="protein sequence ID" value="KJY02223.1"/>
    <property type="molecule type" value="Genomic_DNA"/>
</dbReference>
<comment type="function">
    <text evidence="1 10">Transcription elongation factor implicated in the maintenance of proper chromatin structure in actively transcribed regions.</text>
</comment>
<keyword evidence="5 10" id="KW-0863">Zinc-finger</keyword>
<sequence length="138" mass="14846">MGKRKSSSKPQGPKKREALAVAFKCVFCNNESSVTVKIDKKQGVGNLSCKACNQNFQTSVNYLSVPVDVYSDWIDACDAVAKETSDTRGPAPPSSSMRQPQPHPSARAGLAPGEKYTAEDEGFIDDDDADPEADFADD</sequence>
<reference evidence="12 13" key="1">
    <citation type="submission" date="2015-03" db="EMBL/GenBank/DDBJ databases">
        <title>RNA-seq based gene annotation and comparative genomics of four Zymoseptoria species reveal species-specific pathogenicity related genes and transposable element activity.</title>
        <authorList>
            <person name="Grandaubert J."/>
            <person name="Bhattacharyya A."/>
            <person name="Stukenbrock E.H."/>
        </authorList>
    </citation>
    <scope>NUCLEOTIDE SEQUENCE [LARGE SCALE GENOMIC DNA]</scope>
    <source>
        <strain evidence="12 13">Zb18110</strain>
    </source>
</reference>
<dbReference type="OrthoDB" id="445983at2759"/>
<evidence type="ECO:0000256" key="11">
    <source>
        <dbReference type="SAM" id="MobiDB-lite"/>
    </source>
</evidence>
<dbReference type="STRING" id="1047168.A0A0F4GYV6"/>
<accession>A0A0F4GYV6</accession>
<evidence type="ECO:0000256" key="8">
    <source>
        <dbReference type="ARBA" id="ARBA00023163"/>
    </source>
</evidence>
<organism evidence="12 13">
    <name type="scientific">Zymoseptoria brevis</name>
    <dbReference type="NCBI Taxonomy" id="1047168"/>
    <lineage>
        <taxon>Eukaryota</taxon>
        <taxon>Fungi</taxon>
        <taxon>Dikarya</taxon>
        <taxon>Ascomycota</taxon>
        <taxon>Pezizomycotina</taxon>
        <taxon>Dothideomycetes</taxon>
        <taxon>Dothideomycetidae</taxon>
        <taxon>Mycosphaerellales</taxon>
        <taxon>Mycosphaerellaceae</taxon>
        <taxon>Zymoseptoria</taxon>
    </lineage>
</organism>
<feature type="region of interest" description="Disordered" evidence="11">
    <location>
        <begin position="81"/>
        <end position="138"/>
    </location>
</feature>
<feature type="compositionally biased region" description="Acidic residues" evidence="11">
    <location>
        <begin position="119"/>
        <end position="138"/>
    </location>
</feature>
<keyword evidence="4 10" id="KW-0479">Metal-binding</keyword>
<dbReference type="GO" id="GO:0003746">
    <property type="term" value="F:translation elongation factor activity"/>
    <property type="evidence" value="ECO:0007669"/>
    <property type="project" value="UniProtKB-KW"/>
</dbReference>
<evidence type="ECO:0000256" key="9">
    <source>
        <dbReference type="ARBA" id="ARBA00023242"/>
    </source>
</evidence>
<evidence type="ECO:0000256" key="1">
    <source>
        <dbReference type="ARBA" id="ARBA00003357"/>
    </source>
</evidence>
<dbReference type="PANTHER" id="PTHR20934:SF0">
    <property type="entry name" value="TRANSCRIPTION ELONGATION FACTOR 1 HOMOLOG"/>
    <property type="match status" value="1"/>
</dbReference>
<comment type="similarity">
    <text evidence="3 10">Belongs to the ELOF1 family.</text>
</comment>
<keyword evidence="7 10" id="KW-0805">Transcription regulation</keyword>
<evidence type="ECO:0000256" key="7">
    <source>
        <dbReference type="ARBA" id="ARBA00023015"/>
    </source>
</evidence>
<evidence type="ECO:0000256" key="3">
    <source>
        <dbReference type="ARBA" id="ARBA00009730"/>
    </source>
</evidence>
<dbReference type="InterPro" id="IPR038567">
    <property type="entry name" value="T_Elf1_sf"/>
</dbReference>
<keyword evidence="12" id="KW-0648">Protein biosynthesis</keyword>